<dbReference type="AlphaFoldDB" id="A0A7M7KM18"/>
<dbReference type="GeneID" id="111252852"/>
<dbReference type="InParanoid" id="A0A7M7KM18"/>
<dbReference type="InterPro" id="IPR024206">
    <property type="entry name" value="Gurmarin/antimicrobial_peptd"/>
</dbReference>
<name>A0A7M7KM18_VARDE</name>
<organism evidence="1 2">
    <name type="scientific">Varroa destructor</name>
    <name type="common">Honeybee mite</name>
    <dbReference type="NCBI Taxonomy" id="109461"/>
    <lineage>
        <taxon>Eukaryota</taxon>
        <taxon>Metazoa</taxon>
        <taxon>Ecdysozoa</taxon>
        <taxon>Arthropoda</taxon>
        <taxon>Chelicerata</taxon>
        <taxon>Arachnida</taxon>
        <taxon>Acari</taxon>
        <taxon>Parasitiformes</taxon>
        <taxon>Mesostigmata</taxon>
        <taxon>Gamasina</taxon>
        <taxon>Dermanyssoidea</taxon>
        <taxon>Varroidae</taxon>
        <taxon>Varroa</taxon>
    </lineage>
</organism>
<sequence>MPQGVGYNSTELEKWTSLVVERCGEKLARVFKSFGPLLLERLQENFNYQMSRLPDMDPDLASMARSMTLFEFWLLAYGQLTVQSRAHPELACHGVLCGEQWRPDQVRVAVDDGAPCSREGRSGTCENGVCTYDRNAPQASL</sequence>
<dbReference type="Proteomes" id="UP000594260">
    <property type="component" value="Unplaced"/>
</dbReference>
<accession>A0A7M7KM18</accession>
<dbReference type="OrthoDB" id="4233515at2759"/>
<dbReference type="EnsemblMetazoa" id="XM_022811398">
    <property type="protein sequence ID" value="XP_022667133"/>
    <property type="gene ID" value="LOC111252852"/>
</dbReference>
<protein>
    <submittedName>
        <fullName evidence="1">Uncharacterized protein</fullName>
    </submittedName>
</protein>
<reference evidence="1" key="1">
    <citation type="submission" date="2021-01" db="UniProtKB">
        <authorList>
            <consortium name="EnsemblMetazoa"/>
        </authorList>
    </citation>
    <scope>IDENTIFICATION</scope>
</reference>
<proteinExistence type="predicted"/>
<dbReference type="RefSeq" id="XP_022667133.1">
    <property type="nucleotide sequence ID" value="XM_022811398.1"/>
</dbReference>
<dbReference type="KEGG" id="vde:111252852"/>
<evidence type="ECO:0000313" key="2">
    <source>
        <dbReference type="Proteomes" id="UP000594260"/>
    </source>
</evidence>
<keyword evidence="2" id="KW-1185">Reference proteome</keyword>
<evidence type="ECO:0000313" key="1">
    <source>
        <dbReference type="EnsemblMetazoa" id="XP_022667133"/>
    </source>
</evidence>
<dbReference type="Pfam" id="PF11410">
    <property type="entry name" value="Antifungal_pept"/>
    <property type="match status" value="1"/>
</dbReference>